<sequence length="465" mass="53620">MDKDTISKTRPATTKIRTKIDLTRPLVNEILVKIRNDEGNAGVFIQKAEYETIPAFFFHCMIQGHREDKCRKLHPELRNGQWKNDKKGKQGQQNNTMPNDHQKNQVTNKEKAGNMKKTNPIPDCNIQNTKRAVETSGQKSQSDDWWGYVGSRFTWSDDRDPPNTIWRRLDRLVFNAEWFDILGYYSHPLVQNLLRSCSSSHANQSGHIKYFKSRNLWTDHEDYLSIMQQAWSDPQAGNPFYSLQQNIKKVCHSLSVWSRTTFGVIFDKPKKLEILIKNFEEAAVVNNSQENRKILAKARTNFTKRLKTVFSIDPNSAPGPDSHSGKFYQSAWSIIFYDLLKAVVSFFQGASLPKFYTHNCVVMLPKIDCPQDFSDLRPISLCNVFSKIIAKFLNARLSNILPKIICQNQCRERCSPFAFGDTARRGEALLPICSEARRFENGELWRRKGDGEARRLASPFVIIIF</sequence>
<accession>A0AAF0V249</accession>
<evidence type="ECO:0000313" key="3">
    <source>
        <dbReference type="Proteomes" id="UP001234989"/>
    </source>
</evidence>
<evidence type="ECO:0000256" key="1">
    <source>
        <dbReference type="SAM" id="MobiDB-lite"/>
    </source>
</evidence>
<reference evidence="2" key="1">
    <citation type="submission" date="2023-08" db="EMBL/GenBank/DDBJ databases">
        <title>A de novo genome assembly of Solanum verrucosum Schlechtendal, a Mexican diploid species geographically isolated from the other diploid A-genome species in potato relatives.</title>
        <authorList>
            <person name="Hosaka K."/>
        </authorList>
    </citation>
    <scope>NUCLEOTIDE SEQUENCE</scope>
    <source>
        <tissue evidence="2">Young leaves</tissue>
    </source>
</reference>
<feature type="compositionally biased region" description="Basic and acidic residues" evidence="1">
    <location>
        <begin position="100"/>
        <end position="113"/>
    </location>
</feature>
<dbReference type="AlphaFoldDB" id="A0AAF0V249"/>
<dbReference type="Proteomes" id="UP001234989">
    <property type="component" value="Chromosome 11"/>
</dbReference>
<name>A0AAF0V249_SOLVR</name>
<dbReference type="EMBL" id="CP133622">
    <property type="protein sequence ID" value="WMV55363.1"/>
    <property type="molecule type" value="Genomic_DNA"/>
</dbReference>
<dbReference type="PANTHER" id="PTHR46890">
    <property type="entry name" value="NON-LTR RETROLELEMENT REVERSE TRANSCRIPTASE-LIKE PROTEIN-RELATED"/>
    <property type="match status" value="1"/>
</dbReference>
<organism evidence="2 3">
    <name type="scientific">Solanum verrucosum</name>
    <dbReference type="NCBI Taxonomy" id="315347"/>
    <lineage>
        <taxon>Eukaryota</taxon>
        <taxon>Viridiplantae</taxon>
        <taxon>Streptophyta</taxon>
        <taxon>Embryophyta</taxon>
        <taxon>Tracheophyta</taxon>
        <taxon>Spermatophyta</taxon>
        <taxon>Magnoliopsida</taxon>
        <taxon>eudicotyledons</taxon>
        <taxon>Gunneridae</taxon>
        <taxon>Pentapetalae</taxon>
        <taxon>asterids</taxon>
        <taxon>lamiids</taxon>
        <taxon>Solanales</taxon>
        <taxon>Solanaceae</taxon>
        <taxon>Solanoideae</taxon>
        <taxon>Solaneae</taxon>
        <taxon>Solanum</taxon>
    </lineage>
</organism>
<feature type="compositionally biased region" description="Basic and acidic residues" evidence="1">
    <location>
        <begin position="76"/>
        <end position="88"/>
    </location>
</feature>
<protein>
    <recommendedName>
        <fullName evidence="4">Reverse transcriptase domain-containing protein</fullName>
    </recommendedName>
</protein>
<feature type="region of interest" description="Disordered" evidence="1">
    <location>
        <begin position="76"/>
        <end position="143"/>
    </location>
</feature>
<evidence type="ECO:0000313" key="2">
    <source>
        <dbReference type="EMBL" id="WMV55363.1"/>
    </source>
</evidence>
<feature type="compositionally biased region" description="Polar residues" evidence="1">
    <location>
        <begin position="125"/>
        <end position="140"/>
    </location>
</feature>
<dbReference type="PANTHER" id="PTHR46890:SF28">
    <property type="entry name" value="REVERSE TRANSCRIPTASE DOMAIN-CONTAINING PROTEIN"/>
    <property type="match status" value="1"/>
</dbReference>
<dbReference type="InterPro" id="IPR052343">
    <property type="entry name" value="Retrotransposon-Effector_Assoc"/>
</dbReference>
<keyword evidence="3" id="KW-1185">Reference proteome</keyword>
<evidence type="ECO:0008006" key="4">
    <source>
        <dbReference type="Google" id="ProtNLM"/>
    </source>
</evidence>
<proteinExistence type="predicted"/>
<gene>
    <name evidence="2" type="ORF">MTR67_048748</name>
</gene>